<accession>A0A7W8EH31</accession>
<proteinExistence type="predicted"/>
<dbReference type="PANTHER" id="PTHR39430">
    <property type="entry name" value="MEMBRANE-ASSOCIATED PROTEASE-RELATED"/>
    <property type="match status" value="1"/>
</dbReference>
<dbReference type="GO" id="GO:0080120">
    <property type="term" value="P:CAAX-box protein maturation"/>
    <property type="evidence" value="ECO:0007669"/>
    <property type="project" value="UniProtKB-ARBA"/>
</dbReference>
<keyword evidence="1" id="KW-0472">Membrane</keyword>
<keyword evidence="1" id="KW-1133">Transmembrane helix</keyword>
<feature type="transmembrane region" description="Helical" evidence="1">
    <location>
        <begin position="20"/>
        <end position="43"/>
    </location>
</feature>
<feature type="transmembrane region" description="Helical" evidence="1">
    <location>
        <begin position="55"/>
        <end position="76"/>
    </location>
</feature>
<gene>
    <name evidence="3" type="ORF">HNR40_005987</name>
</gene>
<evidence type="ECO:0000313" key="3">
    <source>
        <dbReference type="EMBL" id="MBB5080500.1"/>
    </source>
</evidence>
<name>A0A7W8EH31_9ACTN</name>
<feature type="transmembrane region" description="Helical" evidence="1">
    <location>
        <begin position="190"/>
        <end position="208"/>
    </location>
</feature>
<protein>
    <recommendedName>
        <fullName evidence="2">CAAX prenyl protease 2/Lysostaphin resistance protein A-like domain-containing protein</fullName>
    </recommendedName>
</protein>
<feature type="transmembrane region" description="Helical" evidence="1">
    <location>
        <begin position="264"/>
        <end position="283"/>
    </location>
</feature>
<organism evidence="3 4">
    <name type="scientific">Nonomuraea endophytica</name>
    <dbReference type="NCBI Taxonomy" id="714136"/>
    <lineage>
        <taxon>Bacteria</taxon>
        <taxon>Bacillati</taxon>
        <taxon>Actinomycetota</taxon>
        <taxon>Actinomycetes</taxon>
        <taxon>Streptosporangiales</taxon>
        <taxon>Streptosporangiaceae</taxon>
        <taxon>Nonomuraea</taxon>
    </lineage>
</organism>
<dbReference type="Proteomes" id="UP000568380">
    <property type="component" value="Unassembled WGS sequence"/>
</dbReference>
<comment type="caution">
    <text evidence="3">The sequence shown here is derived from an EMBL/GenBank/DDBJ whole genome shotgun (WGS) entry which is preliminary data.</text>
</comment>
<evidence type="ECO:0000259" key="2">
    <source>
        <dbReference type="Pfam" id="PF02517"/>
    </source>
</evidence>
<dbReference type="InterPro" id="IPR003675">
    <property type="entry name" value="Rce1/LyrA-like_dom"/>
</dbReference>
<sequence length="293" mass="30488">MTDNPLFALATSGKRRTHPILALVVAVAAILLGGIIGAIILAFTGLPADPALRTLVNLVTGFAPVALLIWLWIGLFEQRGFRTLGFTREHAARRSALGLLTGVLSFGLVTAILVVPGFTLTENVPQGLAAIGPAILVFAGWVVQGSTEEIVTRGFLLPVVGARYGAVVGVGLSSMLFAALHLLNPGINALSLVNLVLVGVLLGLYALWEGALWGVCLWHAAWNWAQGNVFGFEVSGTDTGMMAIVDLMENGPDVVTGGVFGPEGGVATTLVLALGIAVLSLGLRRASRQDRPA</sequence>
<dbReference type="GO" id="GO:0004175">
    <property type="term" value="F:endopeptidase activity"/>
    <property type="evidence" value="ECO:0007669"/>
    <property type="project" value="UniProtKB-ARBA"/>
</dbReference>
<feature type="transmembrane region" description="Helical" evidence="1">
    <location>
        <begin position="96"/>
        <end position="115"/>
    </location>
</feature>
<dbReference type="Pfam" id="PF02517">
    <property type="entry name" value="Rce1-like"/>
    <property type="match status" value="1"/>
</dbReference>
<evidence type="ECO:0000313" key="4">
    <source>
        <dbReference type="Proteomes" id="UP000568380"/>
    </source>
</evidence>
<feature type="domain" description="CAAX prenyl protease 2/Lysostaphin resistance protein A-like" evidence="2">
    <location>
        <begin position="133"/>
        <end position="224"/>
    </location>
</feature>
<evidence type="ECO:0000256" key="1">
    <source>
        <dbReference type="SAM" id="Phobius"/>
    </source>
</evidence>
<dbReference type="EMBL" id="JACHIN010000008">
    <property type="protein sequence ID" value="MBB5080500.1"/>
    <property type="molecule type" value="Genomic_DNA"/>
</dbReference>
<dbReference type="RefSeq" id="WP_184967028.1">
    <property type="nucleotide sequence ID" value="NZ_JACHIN010000008.1"/>
</dbReference>
<reference evidence="3 4" key="1">
    <citation type="submission" date="2020-08" db="EMBL/GenBank/DDBJ databases">
        <title>Genomic Encyclopedia of Type Strains, Phase IV (KMG-IV): sequencing the most valuable type-strain genomes for metagenomic binning, comparative biology and taxonomic classification.</title>
        <authorList>
            <person name="Goeker M."/>
        </authorList>
    </citation>
    <scope>NUCLEOTIDE SEQUENCE [LARGE SCALE GENOMIC DNA]</scope>
    <source>
        <strain evidence="3 4">DSM 45385</strain>
    </source>
</reference>
<feature type="transmembrane region" description="Helical" evidence="1">
    <location>
        <begin position="164"/>
        <end position="183"/>
    </location>
</feature>
<keyword evidence="1" id="KW-0812">Transmembrane</keyword>
<keyword evidence="4" id="KW-1185">Reference proteome</keyword>
<dbReference type="PANTHER" id="PTHR39430:SF1">
    <property type="entry name" value="PROTEASE"/>
    <property type="match status" value="1"/>
</dbReference>
<dbReference type="AlphaFoldDB" id="A0A7W8EH31"/>